<comment type="pathway">
    <text evidence="1">Lipid metabolism.</text>
</comment>
<feature type="transmembrane region" description="Helical" evidence="4">
    <location>
        <begin position="20"/>
        <end position="37"/>
    </location>
</feature>
<keyword evidence="4" id="KW-0472">Membrane</keyword>
<evidence type="ECO:0000259" key="5">
    <source>
        <dbReference type="SMART" id="SM00563"/>
    </source>
</evidence>
<feature type="domain" description="Phospholipid/glycerol acyltransferase" evidence="5">
    <location>
        <begin position="91"/>
        <end position="208"/>
    </location>
</feature>
<proteinExistence type="predicted"/>
<keyword evidence="2 6" id="KW-0808">Transferase</keyword>
<dbReference type="OrthoDB" id="9803035at2"/>
<dbReference type="GO" id="GO:0006654">
    <property type="term" value="P:phosphatidic acid biosynthetic process"/>
    <property type="evidence" value="ECO:0007669"/>
    <property type="project" value="TreeGrafter"/>
</dbReference>
<evidence type="ECO:0000256" key="3">
    <source>
        <dbReference type="ARBA" id="ARBA00023315"/>
    </source>
</evidence>
<dbReference type="eggNOG" id="COG0204">
    <property type="taxonomic scope" value="Bacteria"/>
</dbReference>
<evidence type="ECO:0000256" key="4">
    <source>
        <dbReference type="SAM" id="Phobius"/>
    </source>
</evidence>
<dbReference type="KEGG" id="slr:L21SP2_1556"/>
<dbReference type="STRING" id="1307761.L21SP2_1556"/>
<gene>
    <name evidence="6" type="ORF">L21SP2_1556</name>
</gene>
<dbReference type="EMBL" id="CP006939">
    <property type="protein sequence ID" value="AHC14945.1"/>
    <property type="molecule type" value="Genomic_DNA"/>
</dbReference>
<dbReference type="Pfam" id="PF01553">
    <property type="entry name" value="Acyltransferase"/>
    <property type="match status" value="1"/>
</dbReference>
<dbReference type="HOGENOM" id="CLU_088175_0_0_12"/>
<protein>
    <submittedName>
        <fullName evidence="6">1-acyl-sn-glycerol-3-phosphate acyltransferase, putative</fullName>
    </submittedName>
</protein>
<keyword evidence="4" id="KW-1133">Transmembrane helix</keyword>
<dbReference type="SMART" id="SM00563">
    <property type="entry name" value="PlsC"/>
    <property type="match status" value="1"/>
</dbReference>
<dbReference type="PANTHER" id="PTHR10434">
    <property type="entry name" value="1-ACYL-SN-GLYCEROL-3-PHOSPHATE ACYLTRANSFERASE"/>
    <property type="match status" value="1"/>
</dbReference>
<evidence type="ECO:0000256" key="1">
    <source>
        <dbReference type="ARBA" id="ARBA00005189"/>
    </source>
</evidence>
<evidence type="ECO:0000313" key="7">
    <source>
        <dbReference type="Proteomes" id="UP000018680"/>
    </source>
</evidence>
<keyword evidence="4" id="KW-0812">Transmembrane</keyword>
<name>V5WH41_9SPIO</name>
<evidence type="ECO:0000256" key="2">
    <source>
        <dbReference type="ARBA" id="ARBA00022679"/>
    </source>
</evidence>
<dbReference type="Proteomes" id="UP000018680">
    <property type="component" value="Chromosome"/>
</dbReference>
<dbReference type="CDD" id="cd07989">
    <property type="entry name" value="LPLAT_AGPAT-like"/>
    <property type="match status" value="1"/>
</dbReference>
<dbReference type="SUPFAM" id="SSF69593">
    <property type="entry name" value="Glycerol-3-phosphate (1)-acyltransferase"/>
    <property type="match status" value="1"/>
</dbReference>
<organism evidence="6 7">
    <name type="scientific">Salinispira pacifica</name>
    <dbReference type="NCBI Taxonomy" id="1307761"/>
    <lineage>
        <taxon>Bacteria</taxon>
        <taxon>Pseudomonadati</taxon>
        <taxon>Spirochaetota</taxon>
        <taxon>Spirochaetia</taxon>
        <taxon>Spirochaetales</taxon>
        <taxon>Spirochaetaceae</taxon>
        <taxon>Salinispira</taxon>
    </lineage>
</organism>
<dbReference type="InterPro" id="IPR002123">
    <property type="entry name" value="Plipid/glycerol_acylTrfase"/>
</dbReference>
<sequence>MESIFSGDSYESSTKKGLPFIHYLFLGTRWGMYFTFIKDIVFRYRREVIDGNYDDQQWVKSSQESLQIVERFGGRFVIRGMDNLKGEDGPYVIIANHMSTLETAVLPGIVRPHMPVTFVVKRKLTEGNVFGHIMRSRDPIAVDRVNPREDLATVLKEGEEKLKKGISIIIFPQSTRTAEFRPERFNSLGIKLAIRAGVNVIPIALKTDFWGEGSIIRGFGRISRKKKIHIEIGSPIAPQGRGKNEHQEIVDFIQSRLNTWEKEDNAG</sequence>
<accession>V5WH41</accession>
<dbReference type="PANTHER" id="PTHR10434:SF40">
    <property type="entry name" value="1-ACYL-SN-GLYCEROL-3-PHOSPHATE ACYLTRANSFERASE"/>
    <property type="match status" value="1"/>
</dbReference>
<dbReference type="RefSeq" id="WP_024267865.1">
    <property type="nucleotide sequence ID" value="NC_023035.1"/>
</dbReference>
<evidence type="ECO:0000313" key="6">
    <source>
        <dbReference type="EMBL" id="AHC14945.1"/>
    </source>
</evidence>
<dbReference type="GO" id="GO:0003841">
    <property type="term" value="F:1-acylglycerol-3-phosphate O-acyltransferase activity"/>
    <property type="evidence" value="ECO:0007669"/>
    <property type="project" value="TreeGrafter"/>
</dbReference>
<reference evidence="6 7" key="1">
    <citation type="journal article" date="2015" name="Stand. Genomic Sci.">
        <title>Complete genome sequence and description of Salinispira pacifica gen. nov., sp. nov., a novel spirochaete isolated form a hypersaline microbial mat.</title>
        <authorList>
            <person name="Ben Hania W."/>
            <person name="Joseph M."/>
            <person name="Schumann P."/>
            <person name="Bunk B."/>
            <person name="Fiebig A."/>
            <person name="Sproer C."/>
            <person name="Klenk H.P."/>
            <person name="Fardeau M.L."/>
            <person name="Spring S."/>
        </authorList>
    </citation>
    <scope>NUCLEOTIDE SEQUENCE [LARGE SCALE GENOMIC DNA]</scope>
    <source>
        <strain evidence="6 7">L21-RPul-D2</strain>
    </source>
</reference>
<dbReference type="AlphaFoldDB" id="V5WH41"/>
<keyword evidence="7" id="KW-1185">Reference proteome</keyword>
<dbReference type="PATRIC" id="fig|1307761.3.peg.1551"/>
<keyword evidence="3 6" id="KW-0012">Acyltransferase</keyword>